<evidence type="ECO:0000256" key="4">
    <source>
        <dbReference type="ARBA" id="ARBA00022884"/>
    </source>
</evidence>
<dbReference type="InterPro" id="IPR045246">
    <property type="entry name" value="Piwi_ago-like"/>
</dbReference>
<comment type="caution">
    <text evidence="10">The sequence shown here is derived from an EMBL/GenBank/DDBJ whole genome shotgun (WGS) entry which is preliminary data.</text>
</comment>
<comment type="similarity">
    <text evidence="1">Belongs to the argonaute family. Ago subfamily.</text>
</comment>
<feature type="compositionally biased region" description="Polar residues" evidence="7">
    <location>
        <begin position="94"/>
        <end position="104"/>
    </location>
</feature>
<dbReference type="PANTHER" id="PTHR22891">
    <property type="entry name" value="EUKARYOTIC TRANSLATION INITIATION FACTOR 2C"/>
    <property type="match status" value="1"/>
</dbReference>
<dbReference type="InterPro" id="IPR036397">
    <property type="entry name" value="RNaseH_sf"/>
</dbReference>
<keyword evidence="6" id="KW-0687">Ribonucleoprotein</keyword>
<dbReference type="InterPro" id="IPR003100">
    <property type="entry name" value="PAZ_dom"/>
</dbReference>
<dbReference type="GO" id="GO:0003723">
    <property type="term" value="F:RNA binding"/>
    <property type="evidence" value="ECO:0007669"/>
    <property type="project" value="UniProtKB-KW"/>
</dbReference>
<dbReference type="PROSITE" id="PS50821">
    <property type="entry name" value="PAZ"/>
    <property type="match status" value="1"/>
</dbReference>
<evidence type="ECO:0000256" key="3">
    <source>
        <dbReference type="ARBA" id="ARBA00022845"/>
    </source>
</evidence>
<evidence type="ECO:0000256" key="7">
    <source>
        <dbReference type="SAM" id="MobiDB-lite"/>
    </source>
</evidence>
<evidence type="ECO:0000313" key="10">
    <source>
        <dbReference type="EMBL" id="KAL3833780.1"/>
    </source>
</evidence>
<keyword evidence="11" id="KW-1185">Reference proteome</keyword>
<dbReference type="FunFam" id="2.170.260.10:FF:000008">
    <property type="entry name" value="Protein argonaute 7"/>
    <property type="match status" value="1"/>
</dbReference>
<evidence type="ECO:0000313" key="11">
    <source>
        <dbReference type="Proteomes" id="UP001634393"/>
    </source>
</evidence>
<dbReference type="InterPro" id="IPR003165">
    <property type="entry name" value="Piwi"/>
</dbReference>
<dbReference type="InterPro" id="IPR032474">
    <property type="entry name" value="Argonaute_N"/>
</dbReference>
<keyword evidence="5" id="KW-0943">RNA-mediated gene silencing</keyword>
<evidence type="ECO:0000259" key="9">
    <source>
        <dbReference type="PROSITE" id="PS50822"/>
    </source>
</evidence>
<dbReference type="Pfam" id="PF02171">
    <property type="entry name" value="Piwi"/>
    <property type="match status" value="1"/>
</dbReference>
<dbReference type="InterPro" id="IPR012337">
    <property type="entry name" value="RNaseH-like_sf"/>
</dbReference>
<feature type="domain" description="Piwi" evidence="9">
    <location>
        <begin position="639"/>
        <end position="938"/>
    </location>
</feature>
<protein>
    <submittedName>
        <fullName evidence="10">Uncharacterized protein</fullName>
    </submittedName>
</protein>
<dbReference type="Pfam" id="PF08699">
    <property type="entry name" value="ArgoL1"/>
    <property type="match status" value="1"/>
</dbReference>
<evidence type="ECO:0000256" key="1">
    <source>
        <dbReference type="ARBA" id="ARBA00008201"/>
    </source>
</evidence>
<evidence type="ECO:0000256" key="5">
    <source>
        <dbReference type="ARBA" id="ARBA00023158"/>
    </source>
</evidence>
<dbReference type="Gene3D" id="2.170.260.10">
    <property type="entry name" value="paz domain"/>
    <property type="match status" value="1"/>
</dbReference>
<name>A0ABD3T9Z0_9LAMI</name>
<dbReference type="Gene3D" id="3.30.420.10">
    <property type="entry name" value="Ribonuclease H-like superfamily/Ribonuclease H"/>
    <property type="match status" value="1"/>
</dbReference>
<dbReference type="CDD" id="cd02846">
    <property type="entry name" value="PAZ_argonaute_like"/>
    <property type="match status" value="1"/>
</dbReference>
<dbReference type="InterPro" id="IPR014811">
    <property type="entry name" value="ArgoL1"/>
</dbReference>
<dbReference type="Gene3D" id="3.40.50.2300">
    <property type="match status" value="1"/>
</dbReference>
<dbReference type="GO" id="GO:0006417">
    <property type="term" value="P:regulation of translation"/>
    <property type="evidence" value="ECO:0007669"/>
    <property type="project" value="UniProtKB-KW"/>
</dbReference>
<dbReference type="Pfam" id="PF16488">
    <property type="entry name" value="ArgoL2"/>
    <property type="match status" value="1"/>
</dbReference>
<evidence type="ECO:0000256" key="6">
    <source>
        <dbReference type="ARBA" id="ARBA00023274"/>
    </source>
</evidence>
<keyword evidence="3" id="KW-0810">Translation regulation</keyword>
<gene>
    <name evidence="10" type="ORF">ACJIZ3_008516</name>
</gene>
<dbReference type="SUPFAM" id="SSF53098">
    <property type="entry name" value="Ribonuclease H-like"/>
    <property type="match status" value="1"/>
</dbReference>
<dbReference type="SMART" id="SM00950">
    <property type="entry name" value="Piwi"/>
    <property type="match status" value="1"/>
</dbReference>
<dbReference type="GO" id="GO:0051607">
    <property type="term" value="P:defense response to virus"/>
    <property type="evidence" value="ECO:0007669"/>
    <property type="project" value="UniProtKB-ARBA"/>
</dbReference>
<evidence type="ECO:0000259" key="8">
    <source>
        <dbReference type="PROSITE" id="PS50821"/>
    </source>
</evidence>
<dbReference type="GO" id="GO:0031047">
    <property type="term" value="P:regulatory ncRNA-mediated gene silencing"/>
    <property type="evidence" value="ECO:0007669"/>
    <property type="project" value="UniProtKB-KW"/>
</dbReference>
<sequence length="975" mass="111398">MDSDRRNYGGGIGGGRHQDTSKIGPQVQNNTHPGGLSTSSLNNNQPQPGKYRPPHLRNKGICEPQKTPLQRGEGPSNETGPTRKTVYPPPPPVQKTSQLYSNPGNFGVESLKVSEPQHQFSSKNTRILPVKRPEGGTNSSRSVSLRVNHFLVRFNPRVTIFHYNLDIKQVISRGRRPVKRSKNKTDLRLIRNKLFLDDPARFPLDRTAYDGEKNLYSAVSLPTGQFKVELSNNENFLTSTYIVSIKLMNELKLSKLDDYLSGKVSYVPRDILQGMDLVMKENPSRYRVSIDRHFYPSSFNVEDDLKGGIAAYRGFQSSLRPTSQGLALCLDSSVMAFRKPLPVIEFLKEHILEFDGEYFDTNLRRKVTNALKGLTVRVTHRLTKQLYTVSGLTAKNTCDLWFDFVDPKGRDPDVRVSLVEYFWEKYGKDIVYQSIPCLILGRNNRTNHVPMEFCILVKGQRYKKELLDEETVQKVKEKSLAWPSERRKTISDMMQAYDGPCGDVTQNFGLRIDKNMTAVEGRVINPPELKLGSLDGTLDTVRVENEKCQWNLAENSVVEGKQIDRWALIEFSSSNLKLRSKDFIKNLRARSRSLGIIMDEPLVCHFTTMRDFSSVNKLEELLRSIVQESKRNIWNKLQIIVCVMAEKHHGYKYLKWVSETRIGVITQCCLSVHANRGDEKFLGNLCLKINAKLGGSNVELIQRLPHFEEEDHVMFIGADVNHPVSKKSTTPSIAAVVSSINWPASNRYAARVFPQDHRTEKILRFGSMCLDLINTYYKLNKVKPKKIVVFRDGVSEGQFDMVLNEELSDLRNAICDDNYRPRITVVVAQKRHQTRLFLENFREGGPTGNVPPGTVVDTKIVHPFEFDFYLCSHYGRIGTSKAVRYCVLWDENHFTSDQLQRVIYNLCFTFARSTRPVSLVPPVYYADLVAYRGRIFQEVAKEFQSRSSSSFDSTTSFDQSFYNLHPDLQNIMFFV</sequence>
<dbReference type="CDD" id="cd04657">
    <property type="entry name" value="Piwi_ago-like"/>
    <property type="match status" value="1"/>
</dbReference>
<keyword evidence="4" id="KW-0694">RNA-binding</keyword>
<dbReference type="SMART" id="SM01163">
    <property type="entry name" value="DUF1785"/>
    <property type="match status" value="1"/>
</dbReference>
<dbReference type="SUPFAM" id="SSF101690">
    <property type="entry name" value="PAZ domain"/>
    <property type="match status" value="1"/>
</dbReference>
<dbReference type="AlphaFoldDB" id="A0ABD3T9Z0"/>
<proteinExistence type="inferred from homology"/>
<keyword evidence="2" id="KW-0678">Repressor</keyword>
<dbReference type="GO" id="GO:1990904">
    <property type="term" value="C:ribonucleoprotein complex"/>
    <property type="evidence" value="ECO:0007669"/>
    <property type="project" value="UniProtKB-KW"/>
</dbReference>
<dbReference type="Proteomes" id="UP001634393">
    <property type="component" value="Unassembled WGS sequence"/>
</dbReference>
<dbReference type="InterPro" id="IPR032472">
    <property type="entry name" value="ArgoL2"/>
</dbReference>
<evidence type="ECO:0000256" key="2">
    <source>
        <dbReference type="ARBA" id="ARBA00022491"/>
    </source>
</evidence>
<dbReference type="InterPro" id="IPR036085">
    <property type="entry name" value="PAZ_dom_sf"/>
</dbReference>
<feature type="domain" description="PAZ" evidence="8">
    <location>
        <begin position="342"/>
        <end position="458"/>
    </location>
</feature>
<accession>A0ABD3T9Z0</accession>
<feature type="compositionally biased region" description="Polar residues" evidence="7">
    <location>
        <begin position="21"/>
        <end position="47"/>
    </location>
</feature>
<dbReference type="Pfam" id="PF02170">
    <property type="entry name" value="PAZ"/>
    <property type="match status" value="1"/>
</dbReference>
<dbReference type="EMBL" id="JBJXBP010000004">
    <property type="protein sequence ID" value="KAL3833780.1"/>
    <property type="molecule type" value="Genomic_DNA"/>
</dbReference>
<dbReference type="Pfam" id="PF16486">
    <property type="entry name" value="ArgoN"/>
    <property type="match status" value="1"/>
</dbReference>
<organism evidence="10 11">
    <name type="scientific">Penstemon smallii</name>
    <dbReference type="NCBI Taxonomy" id="265156"/>
    <lineage>
        <taxon>Eukaryota</taxon>
        <taxon>Viridiplantae</taxon>
        <taxon>Streptophyta</taxon>
        <taxon>Embryophyta</taxon>
        <taxon>Tracheophyta</taxon>
        <taxon>Spermatophyta</taxon>
        <taxon>Magnoliopsida</taxon>
        <taxon>eudicotyledons</taxon>
        <taxon>Gunneridae</taxon>
        <taxon>Pentapetalae</taxon>
        <taxon>asterids</taxon>
        <taxon>lamiids</taxon>
        <taxon>Lamiales</taxon>
        <taxon>Plantaginaceae</taxon>
        <taxon>Cheloneae</taxon>
        <taxon>Penstemon</taxon>
    </lineage>
</organism>
<reference evidence="10 11" key="1">
    <citation type="submission" date="2024-12" db="EMBL/GenBank/DDBJ databases">
        <title>The unique morphological basis and parallel evolutionary history of personate flowers in Penstemon.</title>
        <authorList>
            <person name="Depatie T.H."/>
            <person name="Wessinger C.A."/>
        </authorList>
    </citation>
    <scope>NUCLEOTIDE SEQUENCE [LARGE SCALE GENOMIC DNA]</scope>
    <source>
        <strain evidence="10">WTNN_2</strain>
        <tissue evidence="10">Leaf</tissue>
    </source>
</reference>
<feature type="region of interest" description="Disordered" evidence="7">
    <location>
        <begin position="1"/>
        <end position="104"/>
    </location>
</feature>
<dbReference type="PROSITE" id="PS50822">
    <property type="entry name" value="PIWI"/>
    <property type="match status" value="1"/>
</dbReference>